<evidence type="ECO:0000256" key="3">
    <source>
        <dbReference type="SAM" id="Phobius"/>
    </source>
</evidence>
<sequence length="139" mass="15291">MNIKNNQKGLTLIETLAATAILSLVVLMFANLSGYTLLADQKDDQQYRALQLAEKTINEIRKEAAEEPPYSSEKLQTEFLNNFNKESGAFSIRATHTDGVAPSKHSISLATVILAKKETGGGYIPEDIFVTVSWGDQDE</sequence>
<dbReference type="Proteomes" id="UP000284219">
    <property type="component" value="Unassembled WGS sequence"/>
</dbReference>
<reference evidence="4 5" key="1">
    <citation type="submission" date="2016-08" db="EMBL/GenBank/DDBJ databases">
        <title>Novel Firmicute Genomes.</title>
        <authorList>
            <person name="Poppleton D.I."/>
            <person name="Gribaldo S."/>
        </authorList>
    </citation>
    <scope>NUCLEOTIDE SEQUENCE [LARGE SCALE GENOMIC DNA]</scope>
    <source>
        <strain evidence="4 5">RAOx-1</strain>
    </source>
</reference>
<name>A0A419SIP8_9BACL</name>
<dbReference type="GO" id="GO:0030420">
    <property type="term" value="P:establishment of competence for transformation"/>
    <property type="evidence" value="ECO:0007669"/>
    <property type="project" value="UniProtKB-KW"/>
</dbReference>
<evidence type="ECO:0008006" key="6">
    <source>
        <dbReference type="Google" id="ProtNLM"/>
    </source>
</evidence>
<evidence type="ECO:0000313" key="4">
    <source>
        <dbReference type="EMBL" id="RKD23883.1"/>
    </source>
</evidence>
<keyword evidence="5" id="KW-1185">Reference proteome</keyword>
<keyword evidence="2" id="KW-0178">Competence</keyword>
<organism evidence="4 5">
    <name type="scientific">Ammoniphilus oxalaticus</name>
    <dbReference type="NCBI Taxonomy" id="66863"/>
    <lineage>
        <taxon>Bacteria</taxon>
        <taxon>Bacillati</taxon>
        <taxon>Bacillota</taxon>
        <taxon>Bacilli</taxon>
        <taxon>Bacillales</taxon>
        <taxon>Paenibacillaceae</taxon>
        <taxon>Aneurinibacillus group</taxon>
        <taxon>Ammoniphilus</taxon>
    </lineage>
</organism>
<dbReference type="Pfam" id="PF07963">
    <property type="entry name" value="N_methyl"/>
    <property type="match status" value="1"/>
</dbReference>
<dbReference type="PROSITE" id="PS00409">
    <property type="entry name" value="PROKAR_NTER_METHYL"/>
    <property type="match status" value="1"/>
</dbReference>
<proteinExistence type="predicted"/>
<accession>A0A419SIP8</accession>
<protein>
    <recommendedName>
        <fullName evidence="6">Prepilin-type N-terminal cleavage/methylation domain-containing protein</fullName>
    </recommendedName>
</protein>
<gene>
    <name evidence="4" type="ORF">BEP19_05505</name>
</gene>
<keyword evidence="3" id="KW-0472">Membrane</keyword>
<comment type="caution">
    <text evidence="4">The sequence shown here is derived from an EMBL/GenBank/DDBJ whole genome shotgun (WGS) entry which is preliminary data.</text>
</comment>
<dbReference type="EMBL" id="MCHY01000008">
    <property type="protein sequence ID" value="RKD23883.1"/>
    <property type="molecule type" value="Genomic_DNA"/>
</dbReference>
<evidence type="ECO:0000256" key="1">
    <source>
        <dbReference type="ARBA" id="ARBA00004241"/>
    </source>
</evidence>
<dbReference type="RefSeq" id="WP_120189113.1">
    <property type="nucleotide sequence ID" value="NZ_MCHY01000008.1"/>
</dbReference>
<dbReference type="InterPro" id="IPR012902">
    <property type="entry name" value="N_methyl_site"/>
</dbReference>
<feature type="transmembrane region" description="Helical" evidence="3">
    <location>
        <begin position="16"/>
        <end position="38"/>
    </location>
</feature>
<keyword evidence="3" id="KW-0812">Transmembrane</keyword>
<dbReference type="NCBIfam" id="TIGR02532">
    <property type="entry name" value="IV_pilin_GFxxxE"/>
    <property type="match status" value="1"/>
</dbReference>
<keyword evidence="3" id="KW-1133">Transmembrane helix</keyword>
<evidence type="ECO:0000256" key="2">
    <source>
        <dbReference type="ARBA" id="ARBA00023287"/>
    </source>
</evidence>
<comment type="subcellular location">
    <subcellularLocation>
        <location evidence="1">Cell surface</location>
    </subcellularLocation>
</comment>
<evidence type="ECO:0000313" key="5">
    <source>
        <dbReference type="Proteomes" id="UP000284219"/>
    </source>
</evidence>
<dbReference type="AlphaFoldDB" id="A0A419SIP8"/>
<dbReference type="GO" id="GO:0009986">
    <property type="term" value="C:cell surface"/>
    <property type="evidence" value="ECO:0007669"/>
    <property type="project" value="UniProtKB-SubCell"/>
</dbReference>